<accession>A0A167VWF5</accession>
<feature type="compositionally biased region" description="Polar residues" evidence="1">
    <location>
        <begin position="422"/>
        <end position="433"/>
    </location>
</feature>
<name>A0A167VWF5_9EURO</name>
<dbReference type="AlphaFoldDB" id="A0A167VWF5"/>
<feature type="compositionally biased region" description="Polar residues" evidence="1">
    <location>
        <begin position="43"/>
        <end position="69"/>
    </location>
</feature>
<dbReference type="Proteomes" id="UP000242877">
    <property type="component" value="Unassembled WGS sequence"/>
</dbReference>
<organism evidence="2 3">
    <name type="scientific">Ascosphaera apis ARSEF 7405</name>
    <dbReference type="NCBI Taxonomy" id="392613"/>
    <lineage>
        <taxon>Eukaryota</taxon>
        <taxon>Fungi</taxon>
        <taxon>Dikarya</taxon>
        <taxon>Ascomycota</taxon>
        <taxon>Pezizomycotina</taxon>
        <taxon>Eurotiomycetes</taxon>
        <taxon>Eurotiomycetidae</taxon>
        <taxon>Onygenales</taxon>
        <taxon>Ascosphaeraceae</taxon>
        <taxon>Ascosphaera</taxon>
    </lineage>
</organism>
<protein>
    <submittedName>
        <fullName evidence="2">Uncharacterized protein</fullName>
    </submittedName>
</protein>
<evidence type="ECO:0000256" key="1">
    <source>
        <dbReference type="SAM" id="MobiDB-lite"/>
    </source>
</evidence>
<feature type="compositionally biased region" description="Low complexity" evidence="1">
    <location>
        <begin position="70"/>
        <end position="84"/>
    </location>
</feature>
<feature type="region of interest" description="Disordered" evidence="1">
    <location>
        <begin position="596"/>
        <end position="655"/>
    </location>
</feature>
<feature type="region of interest" description="Disordered" evidence="1">
    <location>
        <begin position="411"/>
        <end position="433"/>
    </location>
</feature>
<dbReference type="OrthoDB" id="10606652at2759"/>
<evidence type="ECO:0000313" key="3">
    <source>
        <dbReference type="Proteomes" id="UP000242877"/>
    </source>
</evidence>
<feature type="compositionally biased region" description="Polar residues" evidence="1">
    <location>
        <begin position="122"/>
        <end position="131"/>
    </location>
</feature>
<feature type="compositionally biased region" description="Polar residues" evidence="1">
    <location>
        <begin position="603"/>
        <end position="614"/>
    </location>
</feature>
<feature type="compositionally biased region" description="Basic residues" evidence="1">
    <location>
        <begin position="646"/>
        <end position="655"/>
    </location>
</feature>
<dbReference type="VEuPathDB" id="FungiDB:AAP_05159"/>
<dbReference type="EMBL" id="AZGZ01000028">
    <property type="protein sequence ID" value="KZZ88099.1"/>
    <property type="molecule type" value="Genomic_DNA"/>
</dbReference>
<gene>
    <name evidence="2" type="ORF">AAP_05159</name>
</gene>
<sequence length="655" mass="70885">MDGGDIEWELDRASSIKHATLESNDGDDSQERPLSSSSRRSSQENVPDTINSLLNHDSGLSQVDSQRQISTSASASASSSVSASEIDDNNNIPSTSPLIVAENATTSDDDPFVDKPVAVPDTQDTIAVDSSQQQQQQQKQINGDGGDVLEQMLPFFEVASVPDSQPLPDTQEGGEVMRQVLQGKAKGKGMQEEKEKEVDVDMNGSSKFLEGGDGHGNSQSSSSSSSSTSSSSAAAATEYNVKDKCEKNIPGHAQHNIGMSSTPSYTGVPMAMSLPMPMPMPMPPAVSQQQQQQQQQFSGAKYGYPSMDTVPSFLRTPIPVRQYSMAGQSMGMDSSMMAPDYGSGAAGGCSFHAGQGQGQDSVGDRSWSCVADNQPGVAAAAAANFRRTAAGGNSYMLQPEYTHHPTFNHPIEKPSPVPPTPESYQTGSSPHQTTTFFPPKPTNLPGMRPSYAHVNVESIRETAETYFELTSTNLKLAHKSLDLLEKQQLKAWSIFMQTRDPANSHIIRHIWGTYCADLRCLHDMVREAHYIGLKLSLDAVHTLVLRRGDVLGEKVGERFMQLYREVKCVKNRLDQFSLPVYNHFMDILGKRMQMRQSQQGRGNCNNGTPTKGGNVSSGAATASATATGSGSGRGKKRSMMEEVTPRKKQQMRCTP</sequence>
<evidence type="ECO:0000313" key="2">
    <source>
        <dbReference type="EMBL" id="KZZ88099.1"/>
    </source>
</evidence>
<feature type="compositionally biased region" description="Low complexity" evidence="1">
    <location>
        <begin position="616"/>
        <end position="628"/>
    </location>
</feature>
<feature type="compositionally biased region" description="Low complexity" evidence="1">
    <location>
        <begin position="220"/>
        <end position="235"/>
    </location>
</feature>
<keyword evidence="3" id="KW-1185">Reference proteome</keyword>
<feature type="region of interest" description="Disordered" evidence="1">
    <location>
        <begin position="161"/>
        <end position="235"/>
    </location>
</feature>
<reference evidence="2 3" key="1">
    <citation type="journal article" date="2016" name="Genome Biol. Evol.">
        <title>Divergent and convergent evolution of fungal pathogenicity.</title>
        <authorList>
            <person name="Shang Y."/>
            <person name="Xiao G."/>
            <person name="Zheng P."/>
            <person name="Cen K."/>
            <person name="Zhan S."/>
            <person name="Wang C."/>
        </authorList>
    </citation>
    <scope>NUCLEOTIDE SEQUENCE [LARGE SCALE GENOMIC DNA]</scope>
    <source>
        <strain evidence="2 3">ARSEF 7405</strain>
    </source>
</reference>
<comment type="caution">
    <text evidence="2">The sequence shown here is derived from an EMBL/GenBank/DDBJ whole genome shotgun (WGS) entry which is preliminary data.</text>
</comment>
<proteinExistence type="predicted"/>
<feature type="compositionally biased region" description="Basic and acidic residues" evidence="1">
    <location>
        <begin position="189"/>
        <end position="199"/>
    </location>
</feature>
<feature type="region of interest" description="Disordered" evidence="1">
    <location>
        <begin position="17"/>
        <end position="149"/>
    </location>
</feature>